<evidence type="ECO:0000313" key="2">
    <source>
        <dbReference type="EMBL" id="AMY09798.1"/>
    </source>
</evidence>
<dbReference type="PANTHER" id="PTHR42912">
    <property type="entry name" value="METHYLTRANSFERASE"/>
    <property type="match status" value="1"/>
</dbReference>
<dbReference type="GO" id="GO:0043770">
    <property type="term" value="F:demethylmenaquinone methyltransferase activity"/>
    <property type="evidence" value="ECO:0007669"/>
    <property type="project" value="UniProtKB-EC"/>
</dbReference>
<dbReference type="PATRIC" id="fig|1813736.3.peg.3222"/>
<dbReference type="InterPro" id="IPR029063">
    <property type="entry name" value="SAM-dependent_MTases_sf"/>
</dbReference>
<feature type="domain" description="Methyltransferase type 11" evidence="1">
    <location>
        <begin position="74"/>
        <end position="169"/>
    </location>
</feature>
<keyword evidence="3" id="KW-1185">Reference proteome</keyword>
<dbReference type="CDD" id="cd02440">
    <property type="entry name" value="AdoMet_MTases"/>
    <property type="match status" value="1"/>
</dbReference>
<dbReference type="Gene3D" id="3.40.50.150">
    <property type="entry name" value="Vaccinia Virus protein VP39"/>
    <property type="match status" value="1"/>
</dbReference>
<dbReference type="InterPro" id="IPR013216">
    <property type="entry name" value="Methyltransf_11"/>
</dbReference>
<dbReference type="RefSeq" id="WP_110171515.1">
    <property type="nucleotide sequence ID" value="NZ_CP015136.1"/>
</dbReference>
<reference evidence="2 3" key="1">
    <citation type="journal article" date="2016" name="Genome Announc.">
        <title>First Complete Genome Sequence of a Subdivision 6 Acidobacterium Strain.</title>
        <authorList>
            <person name="Huang S."/>
            <person name="Vieira S."/>
            <person name="Bunk B."/>
            <person name="Riedel T."/>
            <person name="Sproer C."/>
            <person name="Overmann J."/>
        </authorList>
    </citation>
    <scope>NUCLEOTIDE SEQUENCE [LARGE SCALE GENOMIC DNA]</scope>
    <source>
        <strain evidence="3">DSM 100886 HEG_-6_39</strain>
    </source>
</reference>
<evidence type="ECO:0000259" key="1">
    <source>
        <dbReference type="Pfam" id="PF08241"/>
    </source>
</evidence>
<keyword evidence="2" id="KW-0489">Methyltransferase</keyword>
<dbReference type="PANTHER" id="PTHR42912:SF93">
    <property type="entry name" value="N6-ADENOSINE-METHYLTRANSFERASE TMT1A"/>
    <property type="match status" value="1"/>
</dbReference>
<dbReference type="InterPro" id="IPR050508">
    <property type="entry name" value="Methyltransf_Superfamily"/>
</dbReference>
<dbReference type="EC" id="2.1.1.163" evidence="2"/>
<gene>
    <name evidence="2" type="primary">ubiE_5</name>
    <name evidence="2" type="ORF">LuPra_03024</name>
</gene>
<dbReference type="STRING" id="1855912.LuPra_03024"/>
<proteinExistence type="predicted"/>
<dbReference type="KEGG" id="abac:LuPra_03024"/>
<evidence type="ECO:0000313" key="3">
    <source>
        <dbReference type="Proteomes" id="UP000076079"/>
    </source>
</evidence>
<dbReference type="GO" id="GO:0032259">
    <property type="term" value="P:methylation"/>
    <property type="evidence" value="ECO:0007669"/>
    <property type="project" value="UniProtKB-KW"/>
</dbReference>
<protein>
    <submittedName>
        <fullName evidence="2">Demethylmenaquinone methyltransferase</fullName>
        <ecNumber evidence="2">2.1.1.163</ecNumber>
    </submittedName>
</protein>
<accession>A0A143PNX6</accession>
<dbReference type="Proteomes" id="UP000076079">
    <property type="component" value="Chromosome"/>
</dbReference>
<dbReference type="AlphaFoldDB" id="A0A143PNX6"/>
<dbReference type="Pfam" id="PF08241">
    <property type="entry name" value="Methyltransf_11"/>
    <property type="match status" value="1"/>
</dbReference>
<dbReference type="GO" id="GO:0008757">
    <property type="term" value="F:S-adenosylmethionine-dependent methyltransferase activity"/>
    <property type="evidence" value="ECO:0007669"/>
    <property type="project" value="InterPro"/>
</dbReference>
<reference evidence="3" key="2">
    <citation type="submission" date="2016-04" db="EMBL/GenBank/DDBJ databases">
        <title>First Complete Genome Sequence of a Subdivision 6 Acidobacterium.</title>
        <authorList>
            <person name="Huang S."/>
            <person name="Vieira S."/>
            <person name="Bunk B."/>
            <person name="Riedel T."/>
            <person name="Sproeer C."/>
            <person name="Overmann J."/>
        </authorList>
    </citation>
    <scope>NUCLEOTIDE SEQUENCE [LARGE SCALE GENOMIC DNA]</scope>
    <source>
        <strain evidence="3">DSM 100886 HEG_-6_39</strain>
    </source>
</reference>
<dbReference type="OrthoDB" id="128362at2"/>
<name>A0A143PNX6_LUTPR</name>
<keyword evidence="2" id="KW-0808">Transferase</keyword>
<organism evidence="2 3">
    <name type="scientific">Luteitalea pratensis</name>
    <dbReference type="NCBI Taxonomy" id="1855912"/>
    <lineage>
        <taxon>Bacteria</taxon>
        <taxon>Pseudomonadati</taxon>
        <taxon>Acidobacteriota</taxon>
        <taxon>Vicinamibacteria</taxon>
        <taxon>Vicinamibacterales</taxon>
        <taxon>Vicinamibacteraceae</taxon>
        <taxon>Luteitalea</taxon>
    </lineage>
</organism>
<sequence length="233" mass="25840">MPLFGEDRPRTEDELVQGDAATRALSVTAVENDFVEGVYEKLASVYDLTFGPTLHPGRVQALQRMQIHPGDTILEVGVGTGINCSMYPSNTEITGIDFSAGMLEKARERVARKGTKNVRLLQMDAQDLKFEDNSFDIVYAPYLISVVPDPVKVACEMRRVCKPGGRIVFLNHFLSPNKLLSKAERMISPLTVHIGFKSDLDLPAFLAQANLHPVSIEKVNIPRIWSLVTCVKD</sequence>
<dbReference type="EMBL" id="CP015136">
    <property type="protein sequence ID" value="AMY09798.1"/>
    <property type="molecule type" value="Genomic_DNA"/>
</dbReference>
<dbReference type="SUPFAM" id="SSF53335">
    <property type="entry name" value="S-adenosyl-L-methionine-dependent methyltransferases"/>
    <property type="match status" value="1"/>
</dbReference>